<feature type="transmembrane region" description="Helical" evidence="1">
    <location>
        <begin position="292"/>
        <end position="311"/>
    </location>
</feature>
<dbReference type="EMBL" id="JACRSN010000005">
    <property type="protein sequence ID" value="MBC8533251.1"/>
    <property type="molecule type" value="Genomic_DNA"/>
</dbReference>
<proteinExistence type="predicted"/>
<feature type="transmembrane region" description="Helical" evidence="1">
    <location>
        <begin position="21"/>
        <end position="41"/>
    </location>
</feature>
<dbReference type="Pfam" id="PF06580">
    <property type="entry name" value="His_kinase"/>
    <property type="match status" value="1"/>
</dbReference>
<evidence type="ECO:0000313" key="4">
    <source>
        <dbReference type="EMBL" id="MBC8533251.1"/>
    </source>
</evidence>
<dbReference type="InterPro" id="IPR003594">
    <property type="entry name" value="HATPase_dom"/>
</dbReference>
<evidence type="ECO:0000313" key="5">
    <source>
        <dbReference type="Proteomes" id="UP000651482"/>
    </source>
</evidence>
<dbReference type="PANTHER" id="PTHR34220:SF7">
    <property type="entry name" value="SENSOR HISTIDINE KINASE YPDA"/>
    <property type="match status" value="1"/>
</dbReference>
<protein>
    <submittedName>
        <fullName evidence="4">Histidine kinase</fullName>
    </submittedName>
</protein>
<evidence type="ECO:0000259" key="3">
    <source>
        <dbReference type="Pfam" id="PF06580"/>
    </source>
</evidence>
<dbReference type="Gene3D" id="6.10.340.10">
    <property type="match status" value="1"/>
</dbReference>
<dbReference type="PANTHER" id="PTHR34220">
    <property type="entry name" value="SENSOR HISTIDINE KINASE YPDA"/>
    <property type="match status" value="1"/>
</dbReference>
<feature type="domain" description="Histidine kinase/HSP90-like ATPase" evidence="2">
    <location>
        <begin position="476"/>
        <end position="576"/>
    </location>
</feature>
<dbReference type="RefSeq" id="WP_249318600.1">
    <property type="nucleotide sequence ID" value="NZ_JACRSN010000005.1"/>
</dbReference>
<reference evidence="4" key="1">
    <citation type="submission" date="2020-08" db="EMBL/GenBank/DDBJ databases">
        <title>Genome public.</title>
        <authorList>
            <person name="Liu C."/>
            <person name="Sun Q."/>
        </authorList>
    </citation>
    <scope>NUCLEOTIDE SEQUENCE</scope>
    <source>
        <strain evidence="4">NSJ-40</strain>
    </source>
</reference>
<dbReference type="Gene3D" id="3.30.565.10">
    <property type="entry name" value="Histidine kinase-like ATPase, C-terminal domain"/>
    <property type="match status" value="1"/>
</dbReference>
<keyword evidence="1" id="KW-1133">Transmembrane helix</keyword>
<sequence>MQLKVNGNATEKKTSYKFTKLFVVVTMMITAVFFCCFFTVLNRYNKAAEKERAFSVSQVLLSLETSFLSNFSSIDDCSMMILGDMQVQKLLGGFNSYPDLENIRNVHEVMRKCIDNIPNISAVFIYDFHDHVYSQGSSTEENFVIPLKDLKWYDKLSKTSGEGMIIYGKILSGGMAEAKDIIFARIINSTETQKPVGVLAIRLSTNFEKMLSVSSLSENLSFILFDDTNQVVYNNTELNQNKIFEISTAIVEPDKILPSNIYLRSIEKFNWTFLYVDSADMAYGTIFYLRNLAVFFMAVFFVLFVASIWVISRWITVPLGSLTKFMNNISQEKLCMIHLPTKIFEVQKLVDGYNFMVTRISGLISNITEEQEAKRMIELNALQEQIKPHFMYNTFDAISSLIFLGRYQDAQETIERLGAFYRLSLSSGKTIITVNEEIQLLKNYLFIQKIRYQDIFEAQFEIEDAVKSFQVIKLTLQPIVENSIYHGIKPMLMSRRGVIRIRAYFKNDYVVFEVYDNGIGTDIQIEKYLSEKDRIKIGKSFGLRGTYARLKHYYGNSCYMHFTSSKEKGTTVEIGFKAILYSEEENTSISTIK</sequence>
<evidence type="ECO:0000259" key="2">
    <source>
        <dbReference type="Pfam" id="PF02518"/>
    </source>
</evidence>
<organism evidence="4 5">
    <name type="scientific">Yeguia hominis</name>
    <dbReference type="NCBI Taxonomy" id="2763662"/>
    <lineage>
        <taxon>Bacteria</taxon>
        <taxon>Bacillati</taxon>
        <taxon>Bacillota</taxon>
        <taxon>Clostridia</taxon>
        <taxon>Eubacteriales</taxon>
        <taxon>Yeguiaceae</taxon>
        <taxon>Yeguia</taxon>
    </lineage>
</organism>
<dbReference type="SUPFAM" id="SSF55874">
    <property type="entry name" value="ATPase domain of HSP90 chaperone/DNA topoisomerase II/histidine kinase"/>
    <property type="match status" value="1"/>
</dbReference>
<comment type="caution">
    <text evidence="4">The sequence shown here is derived from an EMBL/GenBank/DDBJ whole genome shotgun (WGS) entry which is preliminary data.</text>
</comment>
<dbReference type="InterPro" id="IPR050640">
    <property type="entry name" value="Bact_2-comp_sensor_kinase"/>
</dbReference>
<name>A0A926D7R6_9FIRM</name>
<keyword evidence="1" id="KW-0812">Transmembrane</keyword>
<keyword evidence="4" id="KW-0418">Kinase</keyword>
<evidence type="ECO:0000256" key="1">
    <source>
        <dbReference type="SAM" id="Phobius"/>
    </source>
</evidence>
<gene>
    <name evidence="4" type="ORF">IAG03_04390</name>
</gene>
<dbReference type="InterPro" id="IPR010559">
    <property type="entry name" value="Sig_transdc_His_kin_internal"/>
</dbReference>
<accession>A0A926D7R6</accession>
<keyword evidence="5" id="KW-1185">Reference proteome</keyword>
<dbReference type="Pfam" id="PF02518">
    <property type="entry name" value="HATPase_c"/>
    <property type="match status" value="1"/>
</dbReference>
<dbReference type="AlphaFoldDB" id="A0A926D7R6"/>
<feature type="domain" description="Signal transduction histidine kinase internal region" evidence="3">
    <location>
        <begin position="378"/>
        <end position="454"/>
    </location>
</feature>
<keyword evidence="1" id="KW-0472">Membrane</keyword>
<dbReference type="InterPro" id="IPR036890">
    <property type="entry name" value="HATPase_C_sf"/>
</dbReference>
<dbReference type="Proteomes" id="UP000651482">
    <property type="component" value="Unassembled WGS sequence"/>
</dbReference>
<keyword evidence="4" id="KW-0808">Transferase</keyword>
<dbReference type="GO" id="GO:0016020">
    <property type="term" value="C:membrane"/>
    <property type="evidence" value="ECO:0007669"/>
    <property type="project" value="InterPro"/>
</dbReference>
<dbReference type="GO" id="GO:0000155">
    <property type="term" value="F:phosphorelay sensor kinase activity"/>
    <property type="evidence" value="ECO:0007669"/>
    <property type="project" value="InterPro"/>
</dbReference>